<dbReference type="HOGENOM" id="CLU_1424796_0_0_1"/>
<dbReference type="OMA" id="NLTHEHG"/>
<name>N6TPR5_DENPD</name>
<dbReference type="EMBL" id="KB738728">
    <property type="protein sequence ID" value="ENN82494.1"/>
    <property type="molecule type" value="Genomic_DNA"/>
</dbReference>
<organism evidence="3">
    <name type="scientific">Dendroctonus ponderosae</name>
    <name type="common">Mountain pine beetle</name>
    <dbReference type="NCBI Taxonomy" id="77166"/>
    <lineage>
        <taxon>Eukaryota</taxon>
        <taxon>Metazoa</taxon>
        <taxon>Ecdysozoa</taxon>
        <taxon>Arthropoda</taxon>
        <taxon>Hexapoda</taxon>
        <taxon>Insecta</taxon>
        <taxon>Pterygota</taxon>
        <taxon>Neoptera</taxon>
        <taxon>Endopterygota</taxon>
        <taxon>Coleoptera</taxon>
        <taxon>Polyphaga</taxon>
        <taxon>Cucujiformia</taxon>
        <taxon>Curculionidae</taxon>
        <taxon>Scolytinae</taxon>
        <taxon>Dendroctonus</taxon>
    </lineage>
</organism>
<dbReference type="EMBL" id="KB740824">
    <property type="protein sequence ID" value="ENN78836.1"/>
    <property type="molecule type" value="Genomic_DNA"/>
</dbReference>
<feature type="domain" description="DUF1308" evidence="1">
    <location>
        <begin position="70"/>
        <end position="178"/>
    </location>
</feature>
<evidence type="ECO:0000259" key="1">
    <source>
        <dbReference type="Pfam" id="PF07000"/>
    </source>
</evidence>
<dbReference type="PANTHER" id="PTHR13379">
    <property type="entry name" value="UNCHARACTERIZED DUF1308"/>
    <property type="match status" value="1"/>
</dbReference>
<sequence length="191" mass="21753">IIFVFTNGIGSNLASKLERRGIIVRGNKIEAHYIEGDSDSSEQENFESSNIVYNQPQDLSTQNIANIKKVNLDVSAMLAYCCSVTNGSAYLYDFDVPVLKQQAEWERLRPVKPILDEFLKDKRLYCCQTAKESFENIVNTVGGPTEKIRADKFMKNVTLLPEFTEKCCQTTRHLEILKKAVRVMKYSIKSN</sequence>
<reference evidence="3" key="1">
    <citation type="journal article" date="2013" name="Genome Biol.">
        <title>Draft genome of the mountain pine beetle, Dendroctonus ponderosae Hopkins, a major forest pest.</title>
        <authorList>
            <person name="Keeling C.I."/>
            <person name="Yuen M.M."/>
            <person name="Liao N.Y."/>
            <person name="Docking T.R."/>
            <person name="Chan S.K."/>
            <person name="Taylor G.A."/>
            <person name="Palmquist D.L."/>
            <person name="Jackman S.D."/>
            <person name="Nguyen A."/>
            <person name="Li M."/>
            <person name="Henderson H."/>
            <person name="Janes J.K."/>
            <person name="Zhao Y."/>
            <person name="Pandoh P."/>
            <person name="Moore R."/>
            <person name="Sperling F.A."/>
            <person name="Huber D.P."/>
            <person name="Birol I."/>
            <person name="Jones S.J."/>
            <person name="Bohlmann J."/>
        </authorList>
    </citation>
    <scope>NUCLEOTIDE SEQUENCE</scope>
</reference>
<dbReference type="PANTHER" id="PTHR13379:SF0">
    <property type="entry name" value="UPF0415 PROTEIN C7ORF25"/>
    <property type="match status" value="1"/>
</dbReference>
<proteinExistence type="predicted"/>
<accession>N6TPR5</accession>
<dbReference type="OrthoDB" id="441890at2759"/>
<gene>
    <name evidence="3" type="ORF">YQE_01129</name>
    <name evidence="2" type="ORF">YQE_04707</name>
</gene>
<dbReference type="Pfam" id="PF07000">
    <property type="entry name" value="DUF1308"/>
    <property type="match status" value="1"/>
</dbReference>
<evidence type="ECO:0000313" key="2">
    <source>
        <dbReference type="EMBL" id="ENN78836.1"/>
    </source>
</evidence>
<protein>
    <recommendedName>
        <fullName evidence="1">DUF1308 domain-containing protein</fullName>
    </recommendedName>
</protein>
<dbReference type="AlphaFoldDB" id="N6TPR5"/>
<dbReference type="InterPro" id="IPR010733">
    <property type="entry name" value="DUF1308"/>
</dbReference>
<evidence type="ECO:0000313" key="3">
    <source>
        <dbReference type="EMBL" id="ENN82494.1"/>
    </source>
</evidence>
<feature type="non-terminal residue" evidence="3">
    <location>
        <position position="1"/>
    </location>
</feature>